<dbReference type="CDD" id="cd06558">
    <property type="entry name" value="crotonase-like"/>
    <property type="match status" value="1"/>
</dbReference>
<keyword evidence="2" id="KW-0456">Lyase</keyword>
<dbReference type="PROSITE" id="PS00166">
    <property type="entry name" value="ENOYL_COA_HYDRATASE"/>
    <property type="match status" value="1"/>
</dbReference>
<dbReference type="Gene3D" id="1.10.12.10">
    <property type="entry name" value="Lyase 2-enoyl-coa Hydratase, Chain A, domain 2"/>
    <property type="match status" value="1"/>
</dbReference>
<organism evidence="4 5">
    <name type="scientific">Hyphomonas chukchiensis</name>
    <dbReference type="NCBI Taxonomy" id="1280947"/>
    <lineage>
        <taxon>Bacteria</taxon>
        <taxon>Pseudomonadati</taxon>
        <taxon>Pseudomonadota</taxon>
        <taxon>Alphaproteobacteria</taxon>
        <taxon>Hyphomonadales</taxon>
        <taxon>Hyphomonadaceae</taxon>
        <taxon>Hyphomonas</taxon>
    </lineage>
</organism>
<dbReference type="GO" id="GO:0006635">
    <property type="term" value="P:fatty acid beta-oxidation"/>
    <property type="evidence" value="ECO:0007669"/>
    <property type="project" value="TreeGrafter"/>
</dbReference>
<dbReference type="Pfam" id="PF00378">
    <property type="entry name" value="ECH_1"/>
    <property type="match status" value="1"/>
</dbReference>
<evidence type="ECO:0000313" key="5">
    <source>
        <dbReference type="Proteomes" id="UP000027190"/>
    </source>
</evidence>
<dbReference type="GO" id="GO:0016836">
    <property type="term" value="F:hydro-lyase activity"/>
    <property type="evidence" value="ECO:0007669"/>
    <property type="project" value="UniProtKB-ARBA"/>
</dbReference>
<dbReference type="InterPro" id="IPR029045">
    <property type="entry name" value="ClpP/crotonase-like_dom_sf"/>
</dbReference>
<comment type="caution">
    <text evidence="4">The sequence shown here is derived from an EMBL/GenBank/DDBJ whole genome shotgun (WGS) entry which is preliminary data.</text>
</comment>
<dbReference type="InterPro" id="IPR001753">
    <property type="entry name" value="Enoyl-CoA_hydra/iso"/>
</dbReference>
<dbReference type="RefSeq" id="WP_034739281.1">
    <property type="nucleotide sequence ID" value="NZ_AWFG01000020.1"/>
</dbReference>
<accession>A0A062UI47</accession>
<name>A0A062UI47_9PROT</name>
<dbReference type="Proteomes" id="UP000027190">
    <property type="component" value="Unassembled WGS sequence"/>
</dbReference>
<dbReference type="InterPro" id="IPR018376">
    <property type="entry name" value="Enoyl-CoA_hyd/isom_CS"/>
</dbReference>
<comment type="similarity">
    <text evidence="1 3">Belongs to the enoyl-CoA hydratase/isomerase family.</text>
</comment>
<evidence type="ECO:0000256" key="3">
    <source>
        <dbReference type="RuleBase" id="RU003707"/>
    </source>
</evidence>
<dbReference type="AlphaFoldDB" id="A0A062UI47"/>
<dbReference type="PANTHER" id="PTHR11941">
    <property type="entry name" value="ENOYL-COA HYDRATASE-RELATED"/>
    <property type="match status" value="1"/>
</dbReference>
<evidence type="ECO:0000256" key="1">
    <source>
        <dbReference type="ARBA" id="ARBA00005254"/>
    </source>
</evidence>
<dbReference type="STRING" id="1280947.HY30_15985"/>
<reference evidence="4 5" key="1">
    <citation type="journal article" date="2014" name="Antonie Van Leeuwenhoek">
        <title>Hyphomonas beringensis sp. nov. and Hyphomonas chukchiensis sp. nov., isolated from surface seawater of the Bering Sea and Chukchi Sea.</title>
        <authorList>
            <person name="Li C."/>
            <person name="Lai Q."/>
            <person name="Li G."/>
            <person name="Dong C."/>
            <person name="Wang J."/>
            <person name="Liao Y."/>
            <person name="Shao Z."/>
        </authorList>
    </citation>
    <scope>NUCLEOTIDE SEQUENCE [LARGE SCALE GENOMIC DNA]</scope>
    <source>
        <strain evidence="4 5">BH-BN04-4</strain>
    </source>
</reference>
<dbReference type="EMBL" id="AWFG01000020">
    <property type="protein sequence ID" value="KCZ58705.1"/>
    <property type="molecule type" value="Genomic_DNA"/>
</dbReference>
<dbReference type="SUPFAM" id="SSF52096">
    <property type="entry name" value="ClpP/crotonase"/>
    <property type="match status" value="1"/>
</dbReference>
<dbReference type="FunFam" id="1.10.12.10:FF:000001">
    <property type="entry name" value="Probable enoyl-CoA hydratase, mitochondrial"/>
    <property type="match status" value="1"/>
</dbReference>
<dbReference type="Gene3D" id="3.90.226.10">
    <property type="entry name" value="2-enoyl-CoA Hydratase, Chain A, domain 1"/>
    <property type="match status" value="1"/>
</dbReference>
<dbReference type="InterPro" id="IPR014748">
    <property type="entry name" value="Enoyl-CoA_hydra_C"/>
</dbReference>
<evidence type="ECO:0000256" key="2">
    <source>
        <dbReference type="ARBA" id="ARBA00023239"/>
    </source>
</evidence>
<evidence type="ECO:0000313" key="4">
    <source>
        <dbReference type="EMBL" id="KCZ58705.1"/>
    </source>
</evidence>
<gene>
    <name evidence="4" type="ORF">HY30_15985</name>
</gene>
<dbReference type="PANTHER" id="PTHR11941:SF54">
    <property type="entry name" value="ENOYL-COA HYDRATASE, MITOCHONDRIAL"/>
    <property type="match status" value="1"/>
</dbReference>
<protein>
    <recommendedName>
        <fullName evidence="6">Enoyl-CoA hydratase</fullName>
    </recommendedName>
</protein>
<evidence type="ECO:0008006" key="6">
    <source>
        <dbReference type="Google" id="ProtNLM"/>
    </source>
</evidence>
<keyword evidence="5" id="KW-1185">Reference proteome</keyword>
<proteinExistence type="inferred from homology"/>
<dbReference type="eggNOG" id="COG1024">
    <property type="taxonomic scope" value="Bacteria"/>
</dbReference>
<dbReference type="OrthoDB" id="9802898at2"/>
<sequence>MDIPDYETLRVERIGSHVMLVTMNRPDRLNAIDMTMTREQNDLLTRLQFDPDWVRCVVLTGAGRAFSAGGDLKDRNTQSIEDWTLQHEIGERMLMMRIESKIPWIAAVNGICYAGGLETALSCDFIYASEDARFALTECKIGIMPGGMGTQNLPRAVGERRAKELILAAVPFSAEEACRWGMINRLCPQTELISEALATAKKIAECAPLSVRQARKSIHFGLQTDLATGYRYELEAYYRLLDTQDRREGIAAFNEKRVPEFKGR</sequence>